<dbReference type="PANTHER" id="PTHR43179:SF7">
    <property type="entry name" value="RHAMNOSYLTRANSFERASE WBBL"/>
    <property type="match status" value="1"/>
</dbReference>
<evidence type="ECO:0000259" key="3">
    <source>
        <dbReference type="Pfam" id="PF00535"/>
    </source>
</evidence>
<dbReference type="EMBL" id="FNFO01000002">
    <property type="protein sequence ID" value="SDK21288.1"/>
    <property type="molecule type" value="Genomic_DNA"/>
</dbReference>
<keyword evidence="5" id="KW-1185">Reference proteome</keyword>
<evidence type="ECO:0000256" key="1">
    <source>
        <dbReference type="SAM" id="MobiDB-lite"/>
    </source>
</evidence>
<reference evidence="4 5" key="1">
    <citation type="submission" date="2016-10" db="EMBL/GenBank/DDBJ databases">
        <authorList>
            <person name="de Groot N.N."/>
        </authorList>
    </citation>
    <scope>NUCLEOTIDE SEQUENCE [LARGE SCALE GENOMIC DNA]</scope>
    <source>
        <strain evidence="4 5">DSM 25186</strain>
    </source>
</reference>
<protein>
    <submittedName>
        <fullName evidence="4">Glycosyltransferase, GT2 family</fullName>
    </submittedName>
</protein>
<keyword evidence="4" id="KW-0808">Transferase</keyword>
<organism evidence="4 5">
    <name type="scientific">Catalinimonas alkaloidigena</name>
    <dbReference type="NCBI Taxonomy" id="1075417"/>
    <lineage>
        <taxon>Bacteria</taxon>
        <taxon>Pseudomonadati</taxon>
        <taxon>Bacteroidota</taxon>
        <taxon>Cytophagia</taxon>
        <taxon>Cytophagales</taxon>
        <taxon>Catalimonadaceae</taxon>
        <taxon>Catalinimonas</taxon>
    </lineage>
</organism>
<dbReference type="InterPro" id="IPR029044">
    <property type="entry name" value="Nucleotide-diphossugar_trans"/>
</dbReference>
<dbReference type="Proteomes" id="UP000198510">
    <property type="component" value="Unassembled WGS sequence"/>
</dbReference>
<proteinExistence type="predicted"/>
<feature type="transmembrane region" description="Helical" evidence="2">
    <location>
        <begin position="261"/>
        <end position="280"/>
    </location>
</feature>
<feature type="transmembrane region" description="Helical" evidence="2">
    <location>
        <begin position="378"/>
        <end position="400"/>
    </location>
</feature>
<dbReference type="Pfam" id="PF00535">
    <property type="entry name" value="Glycos_transf_2"/>
    <property type="match status" value="1"/>
</dbReference>
<feature type="domain" description="Glycosyltransferase 2-like" evidence="3">
    <location>
        <begin position="4"/>
        <end position="189"/>
    </location>
</feature>
<dbReference type="Gene3D" id="3.90.550.10">
    <property type="entry name" value="Spore Coat Polysaccharide Biosynthesis Protein SpsA, Chain A"/>
    <property type="match status" value="1"/>
</dbReference>
<evidence type="ECO:0000313" key="4">
    <source>
        <dbReference type="EMBL" id="SDK21288.1"/>
    </source>
</evidence>
<dbReference type="STRING" id="1075417.SAMN05421823_102157"/>
<gene>
    <name evidence="4" type="ORF">SAMN05421823_102157</name>
</gene>
<accession>A0A1G9A1Q5</accession>
<dbReference type="PANTHER" id="PTHR43179">
    <property type="entry name" value="RHAMNOSYLTRANSFERASE WBBL"/>
    <property type="match status" value="1"/>
</dbReference>
<feature type="transmembrane region" description="Helical" evidence="2">
    <location>
        <begin position="578"/>
        <end position="598"/>
    </location>
</feature>
<dbReference type="InterPro" id="IPR001173">
    <property type="entry name" value="Glyco_trans_2-like"/>
</dbReference>
<name>A0A1G9A1Q5_9BACT</name>
<dbReference type="GO" id="GO:0016740">
    <property type="term" value="F:transferase activity"/>
    <property type="evidence" value="ECO:0007669"/>
    <property type="project" value="UniProtKB-KW"/>
</dbReference>
<keyword evidence="2" id="KW-0472">Membrane</keyword>
<evidence type="ECO:0000256" key="2">
    <source>
        <dbReference type="SAM" id="Phobius"/>
    </source>
</evidence>
<sequence length="687" mass="78108">MKLSVVIVNYNVSYFLEQALLSVQKAARGLEVEVWVVDNNSVDGSVEMVRRRFPEVRLIANQENVGFSRANNQAIRQSTGEYVLLLNPDTVLEEDTLAKCCRFMDEHPDAGGLGIKMVDGQGTFLPESKRGLPTPRVAFYKVFGLSALFPRSRRFGRYHLGFLSADETHEVEVLSGAFMVLRRSVLDQIGLLDEDYFMYGEDIDLSYRITLAGYKNYYFPETRIIHYKGESTKRTSLNYVFVFYRAMIIFARKHFSGRHAGIFALLINLAIYLRAGMAVVGRLVKKAMMPLFDSATIYVGMYFLKTYWEENHKWVPGRYPPSYMEIAVPAYIAIWLLSVYFTGGYDRPYRTGNVVRGTAIGTVLISAISNFLDAFRYSKALIVLGGTWATIALLGIRLAAQWLRYRTWTLGERPDKRTVVVGNQQEGRRVWQLLRETNPKADILGYVVPKRAAHPEAGGPLPERTRTAAAPAGTSVVSEVPTEAAERDEGYLGEIRQLREIVEIYKVGEVVFCSKDVSAQQIIAWMSAIGGRVLDYKIVPDDTNYVIGSSSRTSQGDLYTVDVTLDIIQPKNLRNKRVFDLLSSLVMLFLLPVLVWFVKHPSGFVRNLFRVLFGQRSWVGFSRPRSRQLPHLRQGILSPLMGPLHRHYDEATLRRVDQLYAKNYRVSTDLNLVLSHFRWLGRHEQSA</sequence>
<dbReference type="AlphaFoldDB" id="A0A1G9A1Q5"/>
<feature type="transmembrane region" description="Helical" evidence="2">
    <location>
        <begin position="354"/>
        <end position="372"/>
    </location>
</feature>
<feature type="transmembrane region" description="Helical" evidence="2">
    <location>
        <begin position="287"/>
        <end position="304"/>
    </location>
</feature>
<keyword evidence="2" id="KW-1133">Transmembrane helix</keyword>
<feature type="region of interest" description="Disordered" evidence="1">
    <location>
        <begin position="455"/>
        <end position="477"/>
    </location>
</feature>
<dbReference type="OrthoDB" id="9771846at2"/>
<evidence type="ECO:0000313" key="5">
    <source>
        <dbReference type="Proteomes" id="UP000198510"/>
    </source>
</evidence>
<dbReference type="CDD" id="cd04186">
    <property type="entry name" value="GT_2_like_c"/>
    <property type="match status" value="1"/>
</dbReference>
<dbReference type="RefSeq" id="WP_089680718.1">
    <property type="nucleotide sequence ID" value="NZ_FNFO01000002.1"/>
</dbReference>
<keyword evidence="2" id="KW-0812">Transmembrane</keyword>
<dbReference type="SUPFAM" id="SSF53448">
    <property type="entry name" value="Nucleotide-diphospho-sugar transferases"/>
    <property type="match status" value="1"/>
</dbReference>
<dbReference type="Gene3D" id="3.40.50.720">
    <property type="entry name" value="NAD(P)-binding Rossmann-like Domain"/>
    <property type="match status" value="1"/>
</dbReference>
<feature type="transmembrane region" description="Helical" evidence="2">
    <location>
        <begin position="324"/>
        <end position="342"/>
    </location>
</feature>